<reference evidence="12 13" key="1">
    <citation type="submission" date="2020-05" db="EMBL/GenBank/DDBJ databases">
        <title>Electrophorus electricus (electric eel) genome, fEleEle1, primary haplotype.</title>
        <authorList>
            <person name="Myers G."/>
            <person name="Meyer A."/>
            <person name="Fedrigo O."/>
            <person name="Formenti G."/>
            <person name="Rhie A."/>
            <person name="Tracey A."/>
            <person name="Sims Y."/>
            <person name="Jarvis E.D."/>
        </authorList>
    </citation>
    <scope>NUCLEOTIDE SEQUENCE [LARGE SCALE GENOMIC DNA]</scope>
</reference>
<keyword evidence="8 11" id="KW-1133">Transmembrane helix</keyword>
<keyword evidence="5 11" id="KW-0812">Transmembrane</keyword>
<protein>
    <submittedName>
        <fullName evidence="12">Uncharacterized protein</fullName>
    </submittedName>
</protein>
<dbReference type="GO" id="GO:0030134">
    <property type="term" value="C:COPII-coated ER to Golgi transport vesicle"/>
    <property type="evidence" value="ECO:0007669"/>
    <property type="project" value="TreeGrafter"/>
</dbReference>
<keyword evidence="4" id="KW-0813">Transport</keyword>
<accession>A0AAY5EUD7</accession>
<feature type="transmembrane region" description="Helical" evidence="11">
    <location>
        <begin position="72"/>
        <end position="93"/>
    </location>
</feature>
<keyword evidence="9" id="KW-0333">Golgi apparatus</keyword>
<evidence type="ECO:0000256" key="3">
    <source>
        <dbReference type="ARBA" id="ARBA00009727"/>
    </source>
</evidence>
<reference evidence="12" key="3">
    <citation type="submission" date="2025-09" db="UniProtKB">
        <authorList>
            <consortium name="Ensembl"/>
        </authorList>
    </citation>
    <scope>IDENTIFICATION</scope>
</reference>
<dbReference type="InterPro" id="IPR005578">
    <property type="entry name" value="Yif1_fam"/>
</dbReference>
<evidence type="ECO:0000256" key="9">
    <source>
        <dbReference type="ARBA" id="ARBA00023034"/>
    </source>
</evidence>
<comment type="subcellular location">
    <subcellularLocation>
        <location evidence="1">Endoplasmic reticulum membrane</location>
        <topology evidence="1">Multi-pass membrane protein</topology>
    </subcellularLocation>
    <subcellularLocation>
        <location evidence="2">Golgi apparatus membrane</location>
        <topology evidence="2">Multi-pass membrane protein</topology>
    </subcellularLocation>
</comment>
<evidence type="ECO:0000256" key="10">
    <source>
        <dbReference type="ARBA" id="ARBA00023136"/>
    </source>
</evidence>
<keyword evidence="13" id="KW-1185">Reference proteome</keyword>
<dbReference type="GO" id="GO:0000139">
    <property type="term" value="C:Golgi membrane"/>
    <property type="evidence" value="ECO:0007669"/>
    <property type="project" value="UniProtKB-SubCell"/>
</dbReference>
<evidence type="ECO:0000256" key="11">
    <source>
        <dbReference type="SAM" id="Phobius"/>
    </source>
</evidence>
<dbReference type="GeneTree" id="ENSGT00940000180610"/>
<dbReference type="GO" id="GO:0006888">
    <property type="term" value="P:endoplasmic reticulum to Golgi vesicle-mediated transport"/>
    <property type="evidence" value="ECO:0007669"/>
    <property type="project" value="InterPro"/>
</dbReference>
<evidence type="ECO:0000256" key="4">
    <source>
        <dbReference type="ARBA" id="ARBA00022448"/>
    </source>
</evidence>
<evidence type="ECO:0000313" key="12">
    <source>
        <dbReference type="Ensembl" id="ENSEEEP00000060052.1"/>
    </source>
</evidence>
<comment type="similarity">
    <text evidence="3">Belongs to the YIF1 family.</text>
</comment>
<evidence type="ECO:0000256" key="6">
    <source>
        <dbReference type="ARBA" id="ARBA00022824"/>
    </source>
</evidence>
<dbReference type="PANTHER" id="PTHR14083">
    <property type="entry name" value="YIP1 INTERACTING FACTOR HOMOLOG YIF1 PROTEIN"/>
    <property type="match status" value="1"/>
</dbReference>
<evidence type="ECO:0000256" key="2">
    <source>
        <dbReference type="ARBA" id="ARBA00004653"/>
    </source>
</evidence>
<keyword evidence="6" id="KW-0256">Endoplasmic reticulum</keyword>
<dbReference type="Proteomes" id="UP000314983">
    <property type="component" value="Chromosome 4"/>
</dbReference>
<evidence type="ECO:0000313" key="13">
    <source>
        <dbReference type="Proteomes" id="UP000314983"/>
    </source>
</evidence>
<dbReference type="GO" id="GO:0005789">
    <property type="term" value="C:endoplasmic reticulum membrane"/>
    <property type="evidence" value="ECO:0007669"/>
    <property type="project" value="UniProtKB-SubCell"/>
</dbReference>
<organism evidence="12 13">
    <name type="scientific">Electrophorus electricus</name>
    <name type="common">Electric eel</name>
    <name type="synonym">Gymnotus electricus</name>
    <dbReference type="NCBI Taxonomy" id="8005"/>
    <lineage>
        <taxon>Eukaryota</taxon>
        <taxon>Metazoa</taxon>
        <taxon>Chordata</taxon>
        <taxon>Craniata</taxon>
        <taxon>Vertebrata</taxon>
        <taxon>Euteleostomi</taxon>
        <taxon>Actinopterygii</taxon>
        <taxon>Neopterygii</taxon>
        <taxon>Teleostei</taxon>
        <taxon>Ostariophysi</taxon>
        <taxon>Gymnotiformes</taxon>
        <taxon>Gymnotoidei</taxon>
        <taxon>Gymnotidae</taxon>
        <taxon>Electrophorus</taxon>
    </lineage>
</organism>
<evidence type="ECO:0000256" key="7">
    <source>
        <dbReference type="ARBA" id="ARBA00022927"/>
    </source>
</evidence>
<dbReference type="AlphaFoldDB" id="A0AAY5EUD7"/>
<evidence type="ECO:0000256" key="8">
    <source>
        <dbReference type="ARBA" id="ARBA00022989"/>
    </source>
</evidence>
<feature type="transmembrane region" description="Helical" evidence="11">
    <location>
        <begin position="6"/>
        <end position="28"/>
    </location>
</feature>
<dbReference type="Ensembl" id="ENSEEET00000056752.1">
    <property type="protein sequence ID" value="ENSEEEP00000060052.1"/>
    <property type="gene ID" value="ENSEEEG00000026844.1"/>
</dbReference>
<keyword evidence="10 11" id="KW-0472">Membrane</keyword>
<evidence type="ECO:0000256" key="5">
    <source>
        <dbReference type="ARBA" id="ARBA00022692"/>
    </source>
</evidence>
<dbReference type="PANTHER" id="PTHR14083:SF1">
    <property type="entry name" value="PROTEIN YIF1B"/>
    <property type="match status" value="1"/>
</dbReference>
<feature type="transmembrane region" description="Helical" evidence="11">
    <location>
        <begin position="33"/>
        <end position="52"/>
    </location>
</feature>
<reference evidence="12" key="2">
    <citation type="submission" date="2025-08" db="UniProtKB">
        <authorList>
            <consortium name="Ensembl"/>
        </authorList>
    </citation>
    <scope>IDENTIFICATION</scope>
</reference>
<evidence type="ECO:0000256" key="1">
    <source>
        <dbReference type="ARBA" id="ARBA00004477"/>
    </source>
</evidence>
<name>A0AAY5EUD7_ELEEL</name>
<dbReference type="GO" id="GO:0005793">
    <property type="term" value="C:endoplasmic reticulum-Golgi intermediate compartment"/>
    <property type="evidence" value="ECO:0007669"/>
    <property type="project" value="TreeGrafter"/>
</dbReference>
<dbReference type="GO" id="GO:0015031">
    <property type="term" value="P:protein transport"/>
    <property type="evidence" value="ECO:0007669"/>
    <property type="project" value="UniProtKB-KW"/>
</dbReference>
<sequence length="94" mass="10553">MDIYSINGVIPTSFFLRLIVGVLAGLLFGKTGYYLTLLWCCASIFIFMVSILSEAAAEGIIVHGVKNQLRMYLTMAIAAAEPVFMYWLTFYLVR</sequence>
<proteinExistence type="inferred from homology"/>
<keyword evidence="7" id="KW-0653">Protein transport</keyword>